<feature type="chain" id="PRO_5012939573" description="Lipoprotein" evidence="1">
    <location>
        <begin position="23"/>
        <end position="167"/>
    </location>
</feature>
<gene>
    <name evidence="2" type="ORF">KL86DYS1_30308</name>
</gene>
<sequence>MKRYLFLLLILALLCCSNTQNRFDVPSGFYFEISNGANDSYNSKTALFKRRYSNGAKSYEISLNDAERRIIYNLYQEIHFQSFPQKFEIDWNSTDAIAVVLPSFDTSLEICENDSCNKVILDLIDLENPINDKGKAQQYKRLYDKIWQIIINKEGYTDIPDSDLIYF</sequence>
<dbReference type="AlphaFoldDB" id="A0A212JSN2"/>
<feature type="signal peptide" evidence="1">
    <location>
        <begin position="1"/>
        <end position="22"/>
    </location>
</feature>
<organism evidence="2">
    <name type="scientific">uncultured Dysgonomonas sp</name>
    <dbReference type="NCBI Taxonomy" id="206096"/>
    <lineage>
        <taxon>Bacteria</taxon>
        <taxon>Pseudomonadati</taxon>
        <taxon>Bacteroidota</taxon>
        <taxon>Bacteroidia</taxon>
        <taxon>Bacteroidales</taxon>
        <taxon>Dysgonomonadaceae</taxon>
        <taxon>Dysgonomonas</taxon>
        <taxon>environmental samples</taxon>
    </lineage>
</organism>
<dbReference type="EMBL" id="FLUM01000003">
    <property type="protein sequence ID" value="SBW02459.1"/>
    <property type="molecule type" value="Genomic_DNA"/>
</dbReference>
<keyword evidence="1" id="KW-0732">Signal</keyword>
<proteinExistence type="predicted"/>
<evidence type="ECO:0000313" key="2">
    <source>
        <dbReference type="EMBL" id="SBW02459.1"/>
    </source>
</evidence>
<reference evidence="2" key="1">
    <citation type="submission" date="2016-04" db="EMBL/GenBank/DDBJ databases">
        <authorList>
            <person name="Evans L.H."/>
            <person name="Alamgir A."/>
            <person name="Owens N."/>
            <person name="Weber N.D."/>
            <person name="Virtaneva K."/>
            <person name="Barbian K."/>
            <person name="Babar A."/>
            <person name="Rosenke K."/>
        </authorList>
    </citation>
    <scope>NUCLEOTIDE SEQUENCE</scope>
    <source>
        <strain evidence="2">86-1</strain>
    </source>
</reference>
<evidence type="ECO:0000256" key="1">
    <source>
        <dbReference type="SAM" id="SignalP"/>
    </source>
</evidence>
<dbReference type="RefSeq" id="WP_296942082.1">
    <property type="nucleotide sequence ID" value="NZ_LT599032.1"/>
</dbReference>
<evidence type="ECO:0008006" key="3">
    <source>
        <dbReference type="Google" id="ProtNLM"/>
    </source>
</evidence>
<name>A0A212JSN2_9BACT</name>
<accession>A0A212JSN2</accession>
<protein>
    <recommendedName>
        <fullName evidence="3">Lipoprotein</fullName>
    </recommendedName>
</protein>